<keyword evidence="2" id="KW-1185">Reference proteome</keyword>
<protein>
    <recommendedName>
        <fullName evidence="3">DUF4369 domain-containing protein</fullName>
    </recommendedName>
</protein>
<proteinExistence type="predicted"/>
<dbReference type="EMBL" id="QGHA01000004">
    <property type="protein sequence ID" value="PWK77787.1"/>
    <property type="molecule type" value="Genomic_DNA"/>
</dbReference>
<dbReference type="Proteomes" id="UP000245678">
    <property type="component" value="Unassembled WGS sequence"/>
</dbReference>
<organism evidence="1 2">
    <name type="scientific">Mucilaginibacter oryzae</name>
    <dbReference type="NCBI Taxonomy" id="468058"/>
    <lineage>
        <taxon>Bacteria</taxon>
        <taxon>Pseudomonadati</taxon>
        <taxon>Bacteroidota</taxon>
        <taxon>Sphingobacteriia</taxon>
        <taxon>Sphingobacteriales</taxon>
        <taxon>Sphingobacteriaceae</taxon>
        <taxon>Mucilaginibacter</taxon>
    </lineage>
</organism>
<dbReference type="RefSeq" id="WP_109608303.1">
    <property type="nucleotide sequence ID" value="NZ_QGHA01000004.1"/>
</dbReference>
<name>A0A316HBK4_9SPHI</name>
<evidence type="ECO:0000313" key="2">
    <source>
        <dbReference type="Proteomes" id="UP000245678"/>
    </source>
</evidence>
<gene>
    <name evidence="1" type="ORF">LX99_02672</name>
</gene>
<sequence>MIKSVFILLLALFFTGGVRAQKSFSVTIKLDSGINPQKVRYRYYNGSGTVLLPDTFGNRQIILLKDQYYSPLASFNVSYNDGPKTYYSNDFFVDNKPAIISLYFKPNDDDQLLYSTLINATPVYDTVANKTWSELQTFMADQSVARENQAFDDFLNQNKGFARNDSLKRIFNGFYKRRLNRTMLFLKRYADDYFSFWYFIQQVAQVGSVLKDDKPYLKQQLAYIKAVFPAKFTASFEGERLIKAYEDAVK</sequence>
<accession>A0A316HBK4</accession>
<reference evidence="1 2" key="1">
    <citation type="submission" date="2018-05" db="EMBL/GenBank/DDBJ databases">
        <title>Genomic Encyclopedia of Archaeal and Bacterial Type Strains, Phase II (KMG-II): from individual species to whole genera.</title>
        <authorList>
            <person name="Goeker M."/>
        </authorList>
    </citation>
    <scope>NUCLEOTIDE SEQUENCE [LARGE SCALE GENOMIC DNA]</scope>
    <source>
        <strain evidence="1 2">DSM 19975</strain>
    </source>
</reference>
<dbReference type="AlphaFoldDB" id="A0A316HBK4"/>
<evidence type="ECO:0008006" key="3">
    <source>
        <dbReference type="Google" id="ProtNLM"/>
    </source>
</evidence>
<comment type="caution">
    <text evidence="1">The sequence shown here is derived from an EMBL/GenBank/DDBJ whole genome shotgun (WGS) entry which is preliminary data.</text>
</comment>
<evidence type="ECO:0000313" key="1">
    <source>
        <dbReference type="EMBL" id="PWK77787.1"/>
    </source>
</evidence>